<organism evidence="2 3">
    <name type="scientific">Corynespora cassiicola Philippines</name>
    <dbReference type="NCBI Taxonomy" id="1448308"/>
    <lineage>
        <taxon>Eukaryota</taxon>
        <taxon>Fungi</taxon>
        <taxon>Dikarya</taxon>
        <taxon>Ascomycota</taxon>
        <taxon>Pezizomycotina</taxon>
        <taxon>Dothideomycetes</taxon>
        <taxon>Pleosporomycetidae</taxon>
        <taxon>Pleosporales</taxon>
        <taxon>Corynesporascaceae</taxon>
        <taxon>Corynespora</taxon>
    </lineage>
</organism>
<evidence type="ECO:0000313" key="2">
    <source>
        <dbReference type="EMBL" id="PSN74619.1"/>
    </source>
</evidence>
<evidence type="ECO:0000313" key="3">
    <source>
        <dbReference type="Proteomes" id="UP000240883"/>
    </source>
</evidence>
<reference evidence="2 3" key="1">
    <citation type="journal article" date="2018" name="Front. Microbiol.">
        <title>Genome-Wide Analysis of Corynespora cassiicola Leaf Fall Disease Putative Effectors.</title>
        <authorList>
            <person name="Lopez D."/>
            <person name="Ribeiro S."/>
            <person name="Label P."/>
            <person name="Fumanal B."/>
            <person name="Venisse J.S."/>
            <person name="Kohler A."/>
            <person name="de Oliveira R.R."/>
            <person name="Labutti K."/>
            <person name="Lipzen A."/>
            <person name="Lail K."/>
            <person name="Bauer D."/>
            <person name="Ohm R.A."/>
            <person name="Barry K.W."/>
            <person name="Spatafora J."/>
            <person name="Grigoriev I.V."/>
            <person name="Martin F.M."/>
            <person name="Pujade-Renaud V."/>
        </authorList>
    </citation>
    <scope>NUCLEOTIDE SEQUENCE [LARGE SCALE GENOMIC DNA]</scope>
    <source>
        <strain evidence="2 3">Philippines</strain>
    </source>
</reference>
<dbReference type="AlphaFoldDB" id="A0A2T2PAD0"/>
<name>A0A2T2PAD0_CORCC</name>
<dbReference type="PROSITE" id="PS51257">
    <property type="entry name" value="PROKAR_LIPOPROTEIN"/>
    <property type="match status" value="1"/>
</dbReference>
<protein>
    <submittedName>
        <fullName evidence="2">Uncharacterized protein</fullName>
    </submittedName>
</protein>
<feature type="region of interest" description="Disordered" evidence="1">
    <location>
        <begin position="112"/>
        <end position="137"/>
    </location>
</feature>
<dbReference type="Proteomes" id="UP000240883">
    <property type="component" value="Unassembled WGS sequence"/>
</dbReference>
<dbReference type="EMBL" id="KZ678128">
    <property type="protein sequence ID" value="PSN74619.1"/>
    <property type="molecule type" value="Genomic_DNA"/>
</dbReference>
<proteinExistence type="predicted"/>
<feature type="region of interest" description="Disordered" evidence="1">
    <location>
        <begin position="228"/>
        <end position="250"/>
    </location>
</feature>
<gene>
    <name evidence="2" type="ORF">BS50DRAFT_643036</name>
</gene>
<keyword evidence="3" id="KW-1185">Reference proteome</keyword>
<evidence type="ECO:0000256" key="1">
    <source>
        <dbReference type="SAM" id="MobiDB-lite"/>
    </source>
</evidence>
<accession>A0A2T2PAD0</accession>
<sequence>MIFVRRPRGFRSTTLIIWLQGCTGKISSTRPYSHPRRQGTACCTSNWPPSHHTQLPAHAAHAAHQQRCPPGACGTLGHTVLLLHHGRPRKSGNEPPPCRDKQLLRPARYIESALHGNPPSSPLPGPAPRRATPSETGLGGLDDACIIPLPSSCSPCENCTRVRGPPPTAHQVVSYAAPLALRAALSARSPPLDALDAPDVLGVLDVLDVLDVLNVLFRLTLSAQSAAAQPRKTRKGLEGQWGGGLSQQSPSSARLCRRRWAATRTHLQTAPRSIRAH</sequence>